<dbReference type="InterPro" id="IPR007630">
    <property type="entry name" value="RNA_pol_sigma70_r4"/>
</dbReference>
<dbReference type="Pfam" id="PF04545">
    <property type="entry name" value="Sigma70_r4"/>
    <property type="match status" value="1"/>
</dbReference>
<dbReference type="InterPro" id="IPR036388">
    <property type="entry name" value="WH-like_DNA-bd_sf"/>
</dbReference>
<comment type="caution">
    <text evidence="2">The sequence shown here is derived from an EMBL/GenBank/DDBJ whole genome shotgun (WGS) entry which is preliminary data.</text>
</comment>
<dbReference type="NCBIfam" id="TIGR02937">
    <property type="entry name" value="sigma70-ECF"/>
    <property type="match status" value="1"/>
</dbReference>
<dbReference type="CDD" id="cd06171">
    <property type="entry name" value="Sigma70_r4"/>
    <property type="match status" value="1"/>
</dbReference>
<feature type="domain" description="HTH cro/C1-type" evidence="1">
    <location>
        <begin position="150"/>
        <end position="173"/>
    </location>
</feature>
<evidence type="ECO:0000313" key="2">
    <source>
        <dbReference type="EMBL" id="TRX47075.1"/>
    </source>
</evidence>
<accession>A0ABY3CRP2</accession>
<keyword evidence="3" id="KW-1185">Reference proteome</keyword>
<dbReference type="InterPro" id="IPR001387">
    <property type="entry name" value="Cro/C1-type_HTH"/>
</dbReference>
<dbReference type="Gene3D" id="1.10.10.10">
    <property type="entry name" value="Winged helix-like DNA-binding domain superfamily/Winged helix DNA-binding domain"/>
    <property type="match status" value="1"/>
</dbReference>
<dbReference type="InterPro" id="IPR014284">
    <property type="entry name" value="RNA_pol_sigma-70_dom"/>
</dbReference>
<evidence type="ECO:0000313" key="3">
    <source>
        <dbReference type="Proteomes" id="UP000316859"/>
    </source>
</evidence>
<protein>
    <submittedName>
        <fullName evidence="2">Sigma-70 family RNA polymerase sigma factor</fullName>
    </submittedName>
</protein>
<dbReference type="Proteomes" id="UP000316859">
    <property type="component" value="Unassembled WGS sequence"/>
</dbReference>
<sequence length="186" mass="21006">MVFNQTRTLKVRFERDNSTERYPCEYYTVEVSADEVAVMVEKDYQQRAATAEEPSVVERRDPNVILELEVVRREYNNAKSHYRNTTYRASTPRDETAPVSVIESELSTDGYLAGHTALADPADDWTGVLAIWDAINSLQERERDVLIAVKLHGLTQSEVATQLGVSQPMVAKILKCAVAKLEAMLR</sequence>
<dbReference type="EMBL" id="VKDI01000028">
    <property type="protein sequence ID" value="TRX47075.1"/>
    <property type="molecule type" value="Genomic_DNA"/>
</dbReference>
<dbReference type="PROSITE" id="PS50943">
    <property type="entry name" value="HTH_CROC1"/>
    <property type="match status" value="1"/>
</dbReference>
<dbReference type="InterPro" id="IPR013324">
    <property type="entry name" value="RNA_pol_sigma_r3/r4-like"/>
</dbReference>
<organism evidence="2 3">
    <name type="scientific">Corynebacterium guaraldiae</name>
    <dbReference type="NCBI Taxonomy" id="3051103"/>
    <lineage>
        <taxon>Bacteria</taxon>
        <taxon>Bacillati</taxon>
        <taxon>Actinomycetota</taxon>
        <taxon>Actinomycetes</taxon>
        <taxon>Mycobacteriales</taxon>
        <taxon>Corynebacteriaceae</taxon>
        <taxon>Corynebacterium</taxon>
    </lineage>
</organism>
<dbReference type="SUPFAM" id="SSF88659">
    <property type="entry name" value="Sigma3 and sigma4 domains of RNA polymerase sigma factors"/>
    <property type="match status" value="1"/>
</dbReference>
<dbReference type="RefSeq" id="WP_144015004.1">
    <property type="nucleotide sequence ID" value="NZ_VKDI01000028.1"/>
</dbReference>
<name>A0ABY3CRP2_9CORY</name>
<gene>
    <name evidence="2" type="ORF">FNY88_10845</name>
</gene>
<reference evidence="2 3" key="1">
    <citation type="submission" date="2019-07" db="EMBL/GenBank/DDBJ databases">
        <title>Draft genome of C. aurimucosum strain 2299.</title>
        <authorList>
            <person name="Pacheco L.G.C."/>
            <person name="Aguiar E.R.G.R."/>
            <person name="Santos C.S."/>
            <person name="Rocha D.J.P.G."/>
            <person name="Sant'Anna L.O."/>
            <person name="Mattos-Guaraldi A.L."/>
            <person name="Santos L.S."/>
        </authorList>
    </citation>
    <scope>NUCLEOTIDE SEQUENCE [LARGE SCALE GENOMIC DNA]</scope>
    <source>
        <strain evidence="2 3">2299</strain>
    </source>
</reference>
<evidence type="ECO:0000259" key="1">
    <source>
        <dbReference type="PROSITE" id="PS50943"/>
    </source>
</evidence>
<proteinExistence type="predicted"/>